<comment type="caution">
    <text evidence="1">The sequence shown here is derived from an EMBL/GenBank/DDBJ whole genome shotgun (WGS) entry which is preliminary data.</text>
</comment>
<organism evidence="1 2">
    <name type="scientific">Pyropia yezoensis</name>
    <name type="common">Susabi-nori</name>
    <name type="synonym">Porphyra yezoensis</name>
    <dbReference type="NCBI Taxonomy" id="2788"/>
    <lineage>
        <taxon>Eukaryota</taxon>
        <taxon>Rhodophyta</taxon>
        <taxon>Bangiophyceae</taxon>
        <taxon>Bangiales</taxon>
        <taxon>Bangiaceae</taxon>
        <taxon>Pyropia</taxon>
    </lineage>
</organism>
<protein>
    <submittedName>
        <fullName evidence="1">Uncharacterized protein</fullName>
    </submittedName>
</protein>
<dbReference type="EMBL" id="CM020619">
    <property type="protein sequence ID" value="KAK1865997.1"/>
    <property type="molecule type" value="Genomic_DNA"/>
</dbReference>
<name>A0ACC3C745_PYRYE</name>
<reference evidence="1" key="1">
    <citation type="submission" date="2019-11" db="EMBL/GenBank/DDBJ databases">
        <title>Nori genome reveals adaptations in red seaweeds to the harsh intertidal environment.</title>
        <authorList>
            <person name="Wang D."/>
            <person name="Mao Y."/>
        </authorList>
    </citation>
    <scope>NUCLEOTIDE SEQUENCE</scope>
    <source>
        <tissue evidence="1">Gametophyte</tissue>
    </source>
</reference>
<sequence length="120" mass="13729">MEERGHPRQVSPHSLQQSQYLPRPRHPRRLLWSLSPPHHAPPRRQHLPRKNCTRGPHSRRRPQTGGESGTSPRHHCRRRRGRRGPSSAPPQRPTAVPAVWTPPPSCHSHQPTGQFSRPLG</sequence>
<gene>
    <name evidence="1" type="ORF">I4F81_008518</name>
</gene>
<accession>A0ACC3C745</accession>
<proteinExistence type="predicted"/>
<evidence type="ECO:0000313" key="2">
    <source>
        <dbReference type="Proteomes" id="UP000798662"/>
    </source>
</evidence>
<keyword evidence="2" id="KW-1185">Reference proteome</keyword>
<evidence type="ECO:0000313" key="1">
    <source>
        <dbReference type="EMBL" id="KAK1865997.1"/>
    </source>
</evidence>
<dbReference type="Proteomes" id="UP000798662">
    <property type="component" value="Chromosome 2"/>
</dbReference>